<evidence type="ECO:0000313" key="2">
    <source>
        <dbReference type="EMBL" id="KAA8634405.1"/>
    </source>
</evidence>
<feature type="compositionally biased region" description="Low complexity" evidence="1">
    <location>
        <begin position="115"/>
        <end position="147"/>
    </location>
</feature>
<evidence type="ECO:0000256" key="1">
    <source>
        <dbReference type="SAM" id="MobiDB-lite"/>
    </source>
</evidence>
<dbReference type="Proteomes" id="UP000433876">
    <property type="component" value="Unassembled WGS sequence"/>
</dbReference>
<sequence length="304" mass="31991">MKQAAFRGTAPPMGWARKSQAPGARNLYTASDHSHKSCPTSSCDSCFGLIYEDGYDYESNSEELDDDADEDVDDYGSDGWDQSQSQSQYSQSQASSICPTPVAGHSHSQVNTTDPFSMSSMSSLFGPSSWSSSSPFSQQSQGHSPFGAPVPAPAPTPTPTSRRPAPPLPAPLGSRRNGSRSSQRCSCQKSSNGFSNAFSSSGPPPPGGTGNGQSQGTTTDTQLSIFTNSQHTGTDNQTQTDSQALGHLLINGPGAKSKNGKGMVKNLNVYNPNITIQVTPEHFSQIFPGKKSGGQRSGNVSSQK</sequence>
<dbReference type="AlphaFoldDB" id="A0A8S9A1C3"/>
<organism evidence="2 3">
    <name type="scientific">Sordaria macrospora</name>
    <dbReference type="NCBI Taxonomy" id="5147"/>
    <lineage>
        <taxon>Eukaryota</taxon>
        <taxon>Fungi</taxon>
        <taxon>Dikarya</taxon>
        <taxon>Ascomycota</taxon>
        <taxon>Pezizomycotina</taxon>
        <taxon>Sordariomycetes</taxon>
        <taxon>Sordariomycetidae</taxon>
        <taxon>Sordariales</taxon>
        <taxon>Sordariaceae</taxon>
        <taxon>Sordaria</taxon>
    </lineage>
</organism>
<comment type="caution">
    <text evidence="2">The sequence shown here is derived from an EMBL/GenBank/DDBJ whole genome shotgun (WGS) entry which is preliminary data.</text>
</comment>
<protein>
    <submittedName>
        <fullName evidence="2">Uncharacterized protein</fullName>
    </submittedName>
</protein>
<feature type="compositionally biased region" description="Low complexity" evidence="1">
    <location>
        <begin position="171"/>
        <end position="201"/>
    </location>
</feature>
<feature type="compositionally biased region" description="Pro residues" evidence="1">
    <location>
        <begin position="148"/>
        <end position="170"/>
    </location>
</feature>
<feature type="compositionally biased region" description="Polar residues" evidence="1">
    <location>
        <begin position="220"/>
        <end position="241"/>
    </location>
</feature>
<dbReference type="EMBL" id="NMPR01000023">
    <property type="protein sequence ID" value="KAA8634405.1"/>
    <property type="molecule type" value="Genomic_DNA"/>
</dbReference>
<dbReference type="VEuPathDB" id="FungiDB:SMAC_03120"/>
<name>A0A8S9A1C3_SORMA</name>
<dbReference type="OMA" id="PFSMSSM"/>
<feature type="region of interest" description="Disordered" evidence="1">
    <location>
        <begin position="1"/>
        <end position="42"/>
    </location>
</feature>
<reference evidence="2 3" key="1">
    <citation type="submission" date="2017-07" db="EMBL/GenBank/DDBJ databases">
        <title>Genome sequence of the Sordaria macrospora wild type strain R19027.</title>
        <authorList>
            <person name="Nowrousian M."/>
            <person name="Teichert I."/>
            <person name="Kueck U."/>
        </authorList>
    </citation>
    <scope>NUCLEOTIDE SEQUENCE [LARGE SCALE GENOMIC DNA]</scope>
    <source>
        <strain evidence="2 3">R19027</strain>
        <tissue evidence="2">Mycelium</tissue>
    </source>
</reference>
<gene>
    <name evidence="2" type="ORF">SMACR_03120</name>
</gene>
<feature type="compositionally biased region" description="Acidic residues" evidence="1">
    <location>
        <begin position="57"/>
        <end position="76"/>
    </location>
</feature>
<accession>A0A8S9A1C3</accession>
<feature type="compositionally biased region" description="Low complexity" evidence="1">
    <location>
        <begin position="77"/>
        <end position="96"/>
    </location>
</feature>
<evidence type="ECO:0000313" key="3">
    <source>
        <dbReference type="Proteomes" id="UP000433876"/>
    </source>
</evidence>
<feature type="region of interest" description="Disordered" evidence="1">
    <location>
        <begin position="57"/>
        <end position="241"/>
    </location>
</feature>
<proteinExistence type="predicted"/>